<evidence type="ECO:0000313" key="2">
    <source>
        <dbReference type="Proteomes" id="UP000030764"/>
    </source>
</evidence>
<reference evidence="1 2" key="1">
    <citation type="journal article" date="2014" name="Nat. Genet.">
        <title>Genome and transcriptome of the porcine whipworm Trichuris suis.</title>
        <authorList>
            <person name="Jex A.R."/>
            <person name="Nejsum P."/>
            <person name="Schwarz E.M."/>
            <person name="Hu L."/>
            <person name="Young N.D."/>
            <person name="Hall R.S."/>
            <person name="Korhonen P.K."/>
            <person name="Liao S."/>
            <person name="Thamsborg S."/>
            <person name="Xia J."/>
            <person name="Xu P."/>
            <person name="Wang S."/>
            <person name="Scheerlinck J.P."/>
            <person name="Hofmann A."/>
            <person name="Sternberg P.W."/>
            <person name="Wang J."/>
            <person name="Gasser R.B."/>
        </authorList>
    </citation>
    <scope>NUCLEOTIDE SEQUENCE [LARGE SCALE GENOMIC DNA]</scope>
    <source>
        <strain evidence="1">DCEP-RM93M</strain>
    </source>
</reference>
<dbReference type="Proteomes" id="UP000030764">
    <property type="component" value="Unassembled WGS sequence"/>
</dbReference>
<name>A0A085LT56_9BILA</name>
<accession>A0A085LT56</accession>
<dbReference type="EMBL" id="KL363302">
    <property type="protein sequence ID" value="KFD48152.1"/>
    <property type="molecule type" value="Genomic_DNA"/>
</dbReference>
<protein>
    <submittedName>
        <fullName evidence="1">Uncharacterized protein</fullName>
    </submittedName>
</protein>
<proteinExistence type="predicted"/>
<dbReference type="AlphaFoldDB" id="A0A085LT56"/>
<gene>
    <name evidence="1" type="ORF">M513_10990</name>
</gene>
<organism evidence="1 2">
    <name type="scientific">Trichuris suis</name>
    <name type="common">pig whipworm</name>
    <dbReference type="NCBI Taxonomy" id="68888"/>
    <lineage>
        <taxon>Eukaryota</taxon>
        <taxon>Metazoa</taxon>
        <taxon>Ecdysozoa</taxon>
        <taxon>Nematoda</taxon>
        <taxon>Enoplea</taxon>
        <taxon>Dorylaimia</taxon>
        <taxon>Trichinellida</taxon>
        <taxon>Trichuridae</taxon>
        <taxon>Trichuris</taxon>
    </lineage>
</organism>
<evidence type="ECO:0000313" key="1">
    <source>
        <dbReference type="EMBL" id="KFD48152.1"/>
    </source>
</evidence>
<sequence length="122" mass="14382">MKRLMRWTNKETLFQNFSSRKETNTAKISHIFGNPPLRLTRRVWFYFSRAFDVYKSVKGVYVEIPKDEIPKTKSRMHEIPNVEIPNDQNPENQITSLKDGKTGKDLGFFTTGKNYMLGDSFW</sequence>
<keyword evidence="2" id="KW-1185">Reference proteome</keyword>